<gene>
    <name evidence="2" type="ORF">ESP70_016145</name>
</gene>
<dbReference type="EMBL" id="SDPQ02000003">
    <property type="protein sequence ID" value="KAA1395679.1"/>
    <property type="molecule type" value="Genomic_DNA"/>
</dbReference>
<dbReference type="Gene3D" id="3.40.50.1820">
    <property type="entry name" value="alpha/beta hydrolase"/>
    <property type="match status" value="1"/>
</dbReference>
<feature type="region of interest" description="Disordered" evidence="1">
    <location>
        <begin position="14"/>
        <end position="37"/>
    </location>
</feature>
<protein>
    <recommendedName>
        <fullName evidence="4">Alpha/beta hydrolase</fullName>
    </recommendedName>
</protein>
<comment type="caution">
    <text evidence="2">The sequence shown here is derived from an EMBL/GenBank/DDBJ whole genome shotgun (WGS) entry which is preliminary data.</text>
</comment>
<evidence type="ECO:0008006" key="4">
    <source>
        <dbReference type="Google" id="ProtNLM"/>
    </source>
</evidence>
<dbReference type="RefSeq" id="WP_149690337.1">
    <property type="nucleotide sequence ID" value="NZ_SDPQ02000003.1"/>
</dbReference>
<sequence>MRIAATVLLSPGDGPRALDPFTGAPLPDPFPEAPHAGPVHVVSAMHDDIATPELVRGLEARLRAAGWPTTWTEVDADHGSIAMTRYDAELDRFEPADDDAVAAGRRVAELVASASW</sequence>
<dbReference type="Proteomes" id="UP000380867">
    <property type="component" value="Unassembled WGS sequence"/>
</dbReference>
<dbReference type="AlphaFoldDB" id="A0A5M4FBP7"/>
<evidence type="ECO:0000313" key="2">
    <source>
        <dbReference type="EMBL" id="KAA1395679.1"/>
    </source>
</evidence>
<dbReference type="SUPFAM" id="SSF53474">
    <property type="entry name" value="alpha/beta-Hydrolases"/>
    <property type="match status" value="1"/>
</dbReference>
<keyword evidence="3" id="KW-1185">Reference proteome</keyword>
<name>A0A5M4FBP7_9ACTN</name>
<dbReference type="InterPro" id="IPR029058">
    <property type="entry name" value="AB_hydrolase_fold"/>
</dbReference>
<evidence type="ECO:0000256" key="1">
    <source>
        <dbReference type="SAM" id="MobiDB-lite"/>
    </source>
</evidence>
<evidence type="ECO:0000313" key="3">
    <source>
        <dbReference type="Proteomes" id="UP000380867"/>
    </source>
</evidence>
<organism evidence="2 3">
    <name type="scientific">Aeromicrobium ginsengisoli</name>
    <dbReference type="NCBI Taxonomy" id="363867"/>
    <lineage>
        <taxon>Bacteria</taxon>
        <taxon>Bacillati</taxon>
        <taxon>Actinomycetota</taxon>
        <taxon>Actinomycetes</taxon>
        <taxon>Propionibacteriales</taxon>
        <taxon>Nocardioidaceae</taxon>
        <taxon>Aeromicrobium</taxon>
    </lineage>
</organism>
<dbReference type="OrthoDB" id="3789848at2"/>
<proteinExistence type="predicted"/>
<accession>A0A5M4FBP7</accession>
<reference evidence="2" key="1">
    <citation type="submission" date="2019-09" db="EMBL/GenBank/DDBJ databases">
        <authorList>
            <person name="Li J."/>
        </authorList>
    </citation>
    <scope>NUCLEOTIDE SEQUENCE [LARGE SCALE GENOMIC DNA]</scope>
    <source>
        <strain evidence="2">JCM 14732</strain>
    </source>
</reference>